<feature type="domain" description="DUF6534" evidence="3">
    <location>
        <begin position="159"/>
        <end position="244"/>
    </location>
</feature>
<keyword evidence="2" id="KW-0812">Transmembrane</keyword>
<feature type="transmembrane region" description="Helical" evidence="2">
    <location>
        <begin position="20"/>
        <end position="40"/>
    </location>
</feature>
<gene>
    <name evidence="4" type="ORF">ARMOST_01692</name>
</gene>
<organism evidence="4 5">
    <name type="scientific">Armillaria ostoyae</name>
    <name type="common">Armillaria root rot fungus</name>
    <dbReference type="NCBI Taxonomy" id="47428"/>
    <lineage>
        <taxon>Eukaryota</taxon>
        <taxon>Fungi</taxon>
        <taxon>Dikarya</taxon>
        <taxon>Basidiomycota</taxon>
        <taxon>Agaricomycotina</taxon>
        <taxon>Agaricomycetes</taxon>
        <taxon>Agaricomycetidae</taxon>
        <taxon>Agaricales</taxon>
        <taxon>Marasmiineae</taxon>
        <taxon>Physalacriaceae</taxon>
        <taxon>Armillaria</taxon>
    </lineage>
</organism>
<feature type="transmembrane region" description="Helical" evidence="2">
    <location>
        <begin position="194"/>
        <end position="215"/>
    </location>
</feature>
<proteinExistence type="predicted"/>
<dbReference type="AlphaFoldDB" id="A0A284QPN3"/>
<evidence type="ECO:0000313" key="4">
    <source>
        <dbReference type="EMBL" id="SJK98425.1"/>
    </source>
</evidence>
<feature type="transmembrane region" description="Helical" evidence="2">
    <location>
        <begin position="85"/>
        <end position="103"/>
    </location>
</feature>
<reference evidence="5" key="1">
    <citation type="journal article" date="2017" name="Nat. Ecol. Evol.">
        <title>Genome expansion and lineage-specific genetic innovations in the forest pathogenic fungi Armillaria.</title>
        <authorList>
            <person name="Sipos G."/>
            <person name="Prasanna A.N."/>
            <person name="Walter M.C."/>
            <person name="O'Connor E."/>
            <person name="Balint B."/>
            <person name="Krizsan K."/>
            <person name="Kiss B."/>
            <person name="Hess J."/>
            <person name="Varga T."/>
            <person name="Slot J."/>
            <person name="Riley R."/>
            <person name="Boka B."/>
            <person name="Rigling D."/>
            <person name="Barry K."/>
            <person name="Lee J."/>
            <person name="Mihaltcheva S."/>
            <person name="LaButti K."/>
            <person name="Lipzen A."/>
            <person name="Waldron R."/>
            <person name="Moloney N.M."/>
            <person name="Sperisen C."/>
            <person name="Kredics L."/>
            <person name="Vagvoelgyi C."/>
            <person name="Patrignani A."/>
            <person name="Fitzpatrick D."/>
            <person name="Nagy I."/>
            <person name="Doyle S."/>
            <person name="Anderson J.B."/>
            <person name="Grigoriev I.V."/>
            <person name="Gueldener U."/>
            <person name="Muensterkoetter M."/>
            <person name="Nagy L.G."/>
        </authorList>
    </citation>
    <scope>NUCLEOTIDE SEQUENCE [LARGE SCALE GENOMIC DNA]</scope>
    <source>
        <strain evidence="5">C18/9</strain>
    </source>
</reference>
<dbReference type="EMBL" id="FUEG01000001">
    <property type="protein sequence ID" value="SJK98425.1"/>
    <property type="molecule type" value="Genomic_DNA"/>
</dbReference>
<dbReference type="SUPFAM" id="SSF52047">
    <property type="entry name" value="RNI-like"/>
    <property type="match status" value="1"/>
</dbReference>
<evidence type="ECO:0000259" key="3">
    <source>
        <dbReference type="Pfam" id="PF20152"/>
    </source>
</evidence>
<feature type="transmembrane region" description="Helical" evidence="2">
    <location>
        <begin position="110"/>
        <end position="132"/>
    </location>
</feature>
<evidence type="ECO:0000313" key="5">
    <source>
        <dbReference type="Proteomes" id="UP000219338"/>
    </source>
</evidence>
<dbReference type="InterPro" id="IPR032675">
    <property type="entry name" value="LRR_dom_sf"/>
</dbReference>
<evidence type="ECO:0000256" key="2">
    <source>
        <dbReference type="SAM" id="Phobius"/>
    </source>
</evidence>
<evidence type="ECO:0000256" key="1">
    <source>
        <dbReference type="SAM" id="MobiDB-lite"/>
    </source>
</evidence>
<protein>
    <recommendedName>
        <fullName evidence="3">DUF6534 domain-containing protein</fullName>
    </recommendedName>
</protein>
<feature type="region of interest" description="Disordered" evidence="1">
    <location>
        <begin position="260"/>
        <end position="287"/>
    </location>
</feature>
<dbReference type="OrthoDB" id="2838323at2759"/>
<keyword evidence="5" id="KW-1185">Reference proteome</keyword>
<feature type="compositionally biased region" description="Basic and acidic residues" evidence="1">
    <location>
        <begin position="274"/>
        <end position="287"/>
    </location>
</feature>
<dbReference type="Gene3D" id="3.80.10.10">
    <property type="entry name" value="Ribonuclease Inhibitor"/>
    <property type="match status" value="1"/>
</dbReference>
<keyword evidence="2" id="KW-1133">Transmembrane helix</keyword>
<dbReference type="PANTHER" id="PTHR40465">
    <property type="entry name" value="CHROMOSOME 1, WHOLE GENOME SHOTGUN SEQUENCE"/>
    <property type="match status" value="1"/>
</dbReference>
<keyword evidence="2" id="KW-0472">Membrane</keyword>
<accession>A0A284QPN3</accession>
<feature type="transmembrane region" description="Helical" evidence="2">
    <location>
        <begin position="152"/>
        <end position="173"/>
    </location>
</feature>
<name>A0A284QPN3_ARMOS</name>
<sequence length="723" mass="81370">MAPVEISGVNVPLFTGPLVLGYMWGYGLYGALVIQLYIYHTLFSSDNLRLKILVWSLFILETAFMFVSTVTAWNTFGLGWGDTNTLFFLVSFMTQNFYLWRIWKMNMRNLFIIIGIETVSLAQCIFAIYYGITLALHEGSVDEMVALSAFRIAWLIGCAVCDVLITATMVLTLHKQKDDTQPFSSMVLNRSIRYAVETGVVTTIMAITEFILYVAAKHDTFHLTIFLMLSKVYVGSLVAMLNTRPPRTNDAGKAKFYAPSPPRFSPGSWDDPADSMRRGEPSGKRTGDTVTLTLEKEEAVLEQYIAYQEGLLPSVRRLPPEVMARIFDECCRDESVPKSTVSLTALRLSLVCHDWRVTMHSLPKLWARISVWLNRADKLEWTHVVEPLSLYLQQAGAQSLSIKFTCDQTADAVAHQLFRILASKATCPRIENLSICIPHSLLSDISLDELGWSFPHLRHLDMDFLRRGAPPIDSSEKITSVTRITLLESTLDEIETALPHFPNLEHATFKLTQKTTHNDPWSDDPIVCQRLTSLTLTIFNDAVLTELAENIELPQLNRLEFCFEDGWAKHVDAQLKAMAGIIKEAKIETFVLRNAWLSDVDFVNTVVSMGRSLRTLIVHEASPVHDTVPQAILTPLSLWRLSCYANNRSGSYCPNLRHLELVWGSDVDEDAVLTVLESRRESTRQCVALESALIGPRAGKDVAPETIHRLKALRKNGLQVSLI</sequence>
<dbReference type="InterPro" id="IPR045339">
    <property type="entry name" value="DUF6534"/>
</dbReference>
<feature type="transmembrane region" description="Helical" evidence="2">
    <location>
        <begin position="52"/>
        <end position="73"/>
    </location>
</feature>
<dbReference type="PANTHER" id="PTHR40465:SF1">
    <property type="entry name" value="DUF6534 DOMAIN-CONTAINING PROTEIN"/>
    <property type="match status" value="1"/>
</dbReference>
<dbReference type="Proteomes" id="UP000219338">
    <property type="component" value="Unassembled WGS sequence"/>
</dbReference>
<dbReference type="Pfam" id="PF20152">
    <property type="entry name" value="DUF6534"/>
    <property type="match status" value="1"/>
</dbReference>